<dbReference type="EMBL" id="VWZB01000299">
    <property type="protein sequence ID" value="NXF34753.1"/>
    <property type="molecule type" value="Genomic_DNA"/>
</dbReference>
<dbReference type="PRINTS" id="PR01888">
    <property type="entry name" value="NROPEPTIDEBW"/>
</dbReference>
<evidence type="ECO:0000256" key="6">
    <source>
        <dbReference type="SAM" id="MobiDB-lite"/>
    </source>
</evidence>
<evidence type="ECO:0000256" key="3">
    <source>
        <dbReference type="ARBA" id="ARBA00022525"/>
    </source>
</evidence>
<feature type="non-terminal residue" evidence="7">
    <location>
        <position position="96"/>
    </location>
</feature>
<keyword evidence="4" id="KW-0165">Cleavage on pair of basic residues</keyword>
<proteinExistence type="inferred from homology"/>
<dbReference type="Proteomes" id="UP000538472">
    <property type="component" value="Unassembled WGS sequence"/>
</dbReference>
<evidence type="ECO:0000256" key="4">
    <source>
        <dbReference type="ARBA" id="ARBA00022685"/>
    </source>
</evidence>
<comment type="caution">
    <text evidence="7">The sequence shown here is derived from an EMBL/GenBank/DDBJ whole genome shotgun (WGS) entry which is preliminary data.</text>
</comment>
<comment type="subcellular location">
    <subcellularLocation>
        <location evidence="1">Secreted</location>
    </subcellularLocation>
</comment>
<evidence type="ECO:0000256" key="5">
    <source>
        <dbReference type="ARBA" id="ARBA00022729"/>
    </source>
</evidence>
<keyword evidence="5" id="KW-0732">Signal</keyword>
<evidence type="ECO:0000256" key="1">
    <source>
        <dbReference type="ARBA" id="ARBA00004613"/>
    </source>
</evidence>
<protein>
    <submittedName>
        <fullName evidence="7">NPB protein</fullName>
    </submittedName>
</protein>
<dbReference type="GO" id="GO:0005576">
    <property type="term" value="C:extracellular region"/>
    <property type="evidence" value="ECO:0007669"/>
    <property type="project" value="UniProtKB-SubCell"/>
</dbReference>
<dbReference type="Pfam" id="PF15180">
    <property type="entry name" value="NPBW"/>
    <property type="match status" value="1"/>
</dbReference>
<evidence type="ECO:0000256" key="2">
    <source>
        <dbReference type="ARBA" id="ARBA00005292"/>
    </source>
</evidence>
<feature type="non-terminal residue" evidence="7">
    <location>
        <position position="1"/>
    </location>
</feature>
<evidence type="ECO:0000313" key="8">
    <source>
        <dbReference type="Proteomes" id="UP000538472"/>
    </source>
</evidence>
<organism evidence="7 8">
    <name type="scientific">Nyctibius bracteatus</name>
    <name type="common">Rufous potoo</name>
    <dbReference type="NCBI Taxonomy" id="48426"/>
    <lineage>
        <taxon>Eukaryota</taxon>
        <taxon>Metazoa</taxon>
        <taxon>Chordata</taxon>
        <taxon>Craniata</taxon>
        <taxon>Vertebrata</taxon>
        <taxon>Euteleostomi</taxon>
        <taxon>Archelosauria</taxon>
        <taxon>Archosauria</taxon>
        <taxon>Dinosauria</taxon>
        <taxon>Saurischia</taxon>
        <taxon>Theropoda</taxon>
        <taxon>Coelurosauria</taxon>
        <taxon>Aves</taxon>
        <taxon>Neognathae</taxon>
        <taxon>Neoaves</taxon>
        <taxon>Strisores</taxon>
        <taxon>Caprimulgiformes</taxon>
        <taxon>Nyctibiidae</taxon>
        <taxon>Nyctibius</taxon>
    </lineage>
</organism>
<dbReference type="PANTHER" id="PTHR28553:SF1">
    <property type="entry name" value="NEUROPEPTIDE B"/>
    <property type="match status" value="1"/>
</dbReference>
<dbReference type="AlphaFoldDB" id="A0A7K8SXS2"/>
<comment type="similarity">
    <text evidence="2">Belongs to the neuropeptide B/W family.</text>
</comment>
<dbReference type="InterPro" id="IPR013297">
    <property type="entry name" value="Neuropept_BW_pre"/>
</dbReference>
<name>A0A7K8SXS2_9AVES</name>
<dbReference type="PANTHER" id="PTHR28553">
    <property type="entry name" value="NEUROPEPTIDE B"/>
    <property type="match status" value="1"/>
</dbReference>
<accession>A0A7K8SXS2</accession>
<dbReference type="GO" id="GO:0007186">
    <property type="term" value="P:G protein-coupled receptor signaling pathway"/>
    <property type="evidence" value="ECO:0007669"/>
    <property type="project" value="TreeGrafter"/>
</dbReference>
<feature type="region of interest" description="Disordered" evidence="6">
    <location>
        <begin position="1"/>
        <end position="40"/>
    </location>
</feature>
<keyword evidence="8" id="KW-1185">Reference proteome</keyword>
<gene>
    <name evidence="7" type="primary">Npb</name>
    <name evidence="7" type="ORF">NYCBRA_R00261</name>
</gene>
<dbReference type="GO" id="GO:0007631">
    <property type="term" value="P:feeding behavior"/>
    <property type="evidence" value="ECO:0007669"/>
    <property type="project" value="TreeGrafter"/>
</dbReference>
<dbReference type="GO" id="GO:0001664">
    <property type="term" value="F:G protein-coupled receptor binding"/>
    <property type="evidence" value="ECO:0007669"/>
    <property type="project" value="InterPro"/>
</dbReference>
<keyword evidence="3" id="KW-0964">Secreted</keyword>
<reference evidence="7 8" key="1">
    <citation type="submission" date="2019-09" db="EMBL/GenBank/DDBJ databases">
        <title>Bird 10,000 Genomes (B10K) Project - Family phase.</title>
        <authorList>
            <person name="Zhang G."/>
        </authorList>
    </citation>
    <scope>NUCLEOTIDE SEQUENCE [LARGE SCALE GENOMIC DNA]</scope>
    <source>
        <strain evidence="7">B10K-CU-031-10</strain>
        <tissue evidence="7">Muscle</tissue>
    </source>
</reference>
<evidence type="ECO:0000313" key="7">
    <source>
        <dbReference type="EMBL" id="NXF34753.1"/>
    </source>
</evidence>
<sequence>PRHYSVGRASGLLAGPRRSPLARRADTDGTAERGPGPSVLLPGLARPPAWLHATVLCVTDVAPERQSCRPLPGAPSTLQCKADVTMSLDPMECADA</sequence>